<keyword evidence="2" id="KW-0479">Metal-binding</keyword>
<keyword evidence="1" id="KW-0819">tRNA processing</keyword>
<dbReference type="Pfam" id="PF04032">
    <property type="entry name" value="Rpr2"/>
    <property type="match status" value="1"/>
</dbReference>
<evidence type="ECO:0000256" key="2">
    <source>
        <dbReference type="ARBA" id="ARBA00022723"/>
    </source>
</evidence>
<organism evidence="6 7">
    <name type="scientific">Canis lupus dingo</name>
    <name type="common">dingo</name>
    <dbReference type="NCBI Taxonomy" id="286419"/>
    <lineage>
        <taxon>Eukaryota</taxon>
        <taxon>Metazoa</taxon>
        <taxon>Chordata</taxon>
        <taxon>Craniata</taxon>
        <taxon>Vertebrata</taxon>
        <taxon>Euteleostomi</taxon>
        <taxon>Mammalia</taxon>
        <taxon>Eutheria</taxon>
        <taxon>Laurasiatheria</taxon>
        <taxon>Carnivora</taxon>
        <taxon>Caniformia</taxon>
        <taxon>Canidae</taxon>
        <taxon>Canis</taxon>
    </lineage>
</organism>
<evidence type="ECO:0000256" key="4">
    <source>
        <dbReference type="ARBA" id="ARBA00038402"/>
    </source>
</evidence>
<evidence type="ECO:0000313" key="7">
    <source>
        <dbReference type="Proteomes" id="UP000694391"/>
    </source>
</evidence>
<name>A0A8C0R331_CANLU</name>
<evidence type="ECO:0000256" key="1">
    <source>
        <dbReference type="ARBA" id="ARBA00022694"/>
    </source>
</evidence>
<protein>
    <submittedName>
        <fullName evidence="6">Ribonuclease P/MRP subunit p21</fullName>
    </submittedName>
</protein>
<gene>
    <name evidence="6" type="primary">LOC112641236</name>
</gene>
<reference evidence="6" key="1">
    <citation type="submission" date="2025-08" db="UniProtKB">
        <authorList>
            <consortium name="Ensembl"/>
        </authorList>
    </citation>
    <scope>IDENTIFICATION</scope>
</reference>
<evidence type="ECO:0000256" key="3">
    <source>
        <dbReference type="ARBA" id="ARBA00022833"/>
    </source>
</evidence>
<dbReference type="PANTHER" id="PTHR14742">
    <property type="entry name" value="RIBONUCLEASE P SUBUNIT P21"/>
    <property type="match status" value="1"/>
</dbReference>
<dbReference type="GO" id="GO:0046872">
    <property type="term" value="F:metal ion binding"/>
    <property type="evidence" value="ECO:0007669"/>
    <property type="project" value="UniProtKB-KW"/>
</dbReference>
<keyword evidence="3" id="KW-0862">Zinc</keyword>
<evidence type="ECO:0000313" key="6">
    <source>
        <dbReference type="Ensembl" id="ENSCAFP00020022201.1"/>
    </source>
</evidence>
<dbReference type="InterPro" id="IPR007175">
    <property type="entry name" value="Rpr2/Snm1/Rpp21"/>
</dbReference>
<dbReference type="GeneTree" id="ENSGT00940000166358"/>
<feature type="compositionally biased region" description="Polar residues" evidence="5">
    <location>
        <begin position="251"/>
        <end position="264"/>
    </location>
</feature>
<dbReference type="GO" id="GO:0005655">
    <property type="term" value="C:nucleolar ribonuclease P complex"/>
    <property type="evidence" value="ECO:0007669"/>
    <property type="project" value="TreeGrafter"/>
</dbReference>
<dbReference type="PANTHER" id="PTHR14742:SF0">
    <property type="entry name" value="RIBONUCLEASE P PROTEIN SUBUNIT P21"/>
    <property type="match status" value="1"/>
</dbReference>
<feature type="region of interest" description="Disordered" evidence="5">
    <location>
        <begin position="251"/>
        <end position="274"/>
    </location>
</feature>
<dbReference type="Gene3D" id="6.20.50.20">
    <property type="match status" value="1"/>
</dbReference>
<keyword evidence="7" id="KW-1185">Reference proteome</keyword>
<dbReference type="GO" id="GO:0008033">
    <property type="term" value="P:tRNA processing"/>
    <property type="evidence" value="ECO:0007669"/>
    <property type="project" value="UniProtKB-KW"/>
</dbReference>
<comment type="similarity">
    <text evidence="4">Belongs to the eukaryotic/archaeal RNase P protein component 4 family.</text>
</comment>
<dbReference type="Ensembl" id="ENSCAFT00020025708.1">
    <property type="protein sequence ID" value="ENSCAFP00020022201.1"/>
    <property type="gene ID" value="ENSCAFG00020017552.1"/>
</dbReference>
<dbReference type="Proteomes" id="UP000694391">
    <property type="component" value="Unplaced"/>
</dbReference>
<reference evidence="6" key="2">
    <citation type="submission" date="2025-09" db="UniProtKB">
        <authorList>
            <consortium name="Ensembl"/>
        </authorList>
    </citation>
    <scope>IDENTIFICATION</scope>
</reference>
<evidence type="ECO:0000256" key="5">
    <source>
        <dbReference type="SAM" id="MobiDB-lite"/>
    </source>
</evidence>
<proteinExistence type="inferred from homology"/>
<dbReference type="AlphaFoldDB" id="A0A8C0R331"/>
<sequence>MGSRKTRRKPNLRKGPWTWIVGVGRGLQTAGVCEAAGRRHSISMAEGGSRVQELHFPGGHRGRPGRGYRRGGACVRSCVRASAAPMAGPVKDREAFQRLSFLYQAAHCVLAQDPNNQALARFYCHTERTIAKRLVLRRDPSVKRTLCRGCSSLLVPGLTCTQRQRRCRGQRWTVQTCLTCERSQRFLNDPDHLLWADRPEAQLGNQAGERFVEKNWGCPRKIGVMEGIELKRTHWILDCCESASILKNSNSHLPRSQTTTTPTKCSPPHSSPPP</sequence>
<accession>A0A8C0R331</accession>